<dbReference type="OrthoDB" id="2152680at2759"/>
<keyword evidence="2" id="KW-0732">Signal</keyword>
<dbReference type="InterPro" id="IPR053056">
    <property type="entry name" value="Lipid_Metab_Assoc_Protein"/>
</dbReference>
<evidence type="ECO:0000256" key="2">
    <source>
        <dbReference type="SAM" id="SignalP"/>
    </source>
</evidence>
<dbReference type="RefSeq" id="XP_002582313.1">
    <property type="nucleotide sequence ID" value="XM_002582267.1"/>
</dbReference>
<dbReference type="Pfam" id="PF14831">
    <property type="entry name" value="DUF4484"/>
    <property type="match status" value="1"/>
</dbReference>
<feature type="signal peptide" evidence="2">
    <location>
        <begin position="1"/>
        <end position="23"/>
    </location>
</feature>
<dbReference type="eggNOG" id="KOG4704">
    <property type="taxonomic scope" value="Eukaryota"/>
</dbReference>
<dbReference type="GeneID" id="8443233"/>
<reference evidence="5" key="1">
    <citation type="journal article" date="2009" name="Genome Res.">
        <title>Comparative genomic analyses of the human fungal pathogens Coccidioides and their relatives.</title>
        <authorList>
            <person name="Sharpton T.J."/>
            <person name="Stajich J.E."/>
            <person name="Rounsley S.D."/>
            <person name="Gardner M.J."/>
            <person name="Wortman J.R."/>
            <person name="Jordar V.S."/>
            <person name="Maiti R."/>
            <person name="Kodira C.D."/>
            <person name="Neafsey D.E."/>
            <person name="Zeng Q."/>
            <person name="Hung C.-Y."/>
            <person name="McMahan C."/>
            <person name="Muszewska A."/>
            <person name="Grynberg M."/>
            <person name="Mandel M.A."/>
            <person name="Kellner E.M."/>
            <person name="Barker B.M."/>
            <person name="Galgiani J.N."/>
            <person name="Orbach M.J."/>
            <person name="Kirkland T.N."/>
            <person name="Cole G.T."/>
            <person name="Henn M.R."/>
            <person name="Birren B.W."/>
            <person name="Taylor J.W."/>
        </authorList>
    </citation>
    <scope>NUCLEOTIDE SEQUENCE [LARGE SCALE GENOMIC DNA]</scope>
    <source>
        <strain evidence="5">UAMH 1704</strain>
    </source>
</reference>
<dbReference type="EMBL" id="CH476619">
    <property type="protein sequence ID" value="EEP82221.1"/>
    <property type="molecule type" value="Genomic_DNA"/>
</dbReference>
<dbReference type="InParanoid" id="C4JY35"/>
<dbReference type="InterPro" id="IPR018626">
    <property type="entry name" value="LCHN/Anr2"/>
</dbReference>
<dbReference type="FunCoup" id="C4JY35">
    <property type="interactions" value="26"/>
</dbReference>
<name>C4JY35_UNCRE</name>
<dbReference type="Proteomes" id="UP000002058">
    <property type="component" value="Unassembled WGS sequence"/>
</dbReference>
<dbReference type="PANTHER" id="PTHR28153">
    <property type="entry name" value="PROTEIN, PUTATIVE-RELATED"/>
    <property type="match status" value="1"/>
</dbReference>
<feature type="region of interest" description="Disordered" evidence="1">
    <location>
        <begin position="399"/>
        <end position="435"/>
    </location>
</feature>
<dbReference type="HOGENOM" id="CLU_019791_0_0_1"/>
<proteinExistence type="predicted"/>
<dbReference type="KEGG" id="ure:UREG_07086"/>
<gene>
    <name evidence="4" type="ORF">UREG_07086</name>
</gene>
<evidence type="ECO:0000313" key="4">
    <source>
        <dbReference type="EMBL" id="EEP82221.1"/>
    </source>
</evidence>
<feature type="compositionally biased region" description="Acidic residues" evidence="1">
    <location>
        <begin position="469"/>
        <end position="481"/>
    </location>
</feature>
<organism evidence="4 5">
    <name type="scientific">Uncinocarpus reesii (strain UAMH 1704)</name>
    <dbReference type="NCBI Taxonomy" id="336963"/>
    <lineage>
        <taxon>Eukaryota</taxon>
        <taxon>Fungi</taxon>
        <taxon>Dikarya</taxon>
        <taxon>Ascomycota</taxon>
        <taxon>Pezizomycotina</taxon>
        <taxon>Eurotiomycetes</taxon>
        <taxon>Eurotiomycetidae</taxon>
        <taxon>Onygenales</taxon>
        <taxon>Onygenaceae</taxon>
        <taxon>Uncinocarpus</taxon>
    </lineage>
</organism>
<evidence type="ECO:0000259" key="3">
    <source>
        <dbReference type="Pfam" id="PF14831"/>
    </source>
</evidence>
<dbReference type="AlphaFoldDB" id="C4JY35"/>
<dbReference type="PANTHER" id="PTHR28153:SF1">
    <property type="entry name" value="DUF4484 DOMAIN-CONTAINING PROTEIN"/>
    <property type="match status" value="1"/>
</dbReference>
<dbReference type="OMA" id="GYTIVWK"/>
<feature type="region of interest" description="Disordered" evidence="1">
    <location>
        <begin position="467"/>
        <end position="495"/>
    </location>
</feature>
<dbReference type="Pfam" id="PF09804">
    <property type="entry name" value="DENND11"/>
    <property type="match status" value="1"/>
</dbReference>
<dbReference type="STRING" id="336963.C4JY35"/>
<evidence type="ECO:0000313" key="5">
    <source>
        <dbReference type="Proteomes" id="UP000002058"/>
    </source>
</evidence>
<dbReference type="GO" id="GO:0005811">
    <property type="term" value="C:lipid droplet"/>
    <property type="evidence" value="ECO:0007669"/>
    <property type="project" value="TreeGrafter"/>
</dbReference>
<keyword evidence="5" id="KW-1185">Reference proteome</keyword>
<feature type="domain" description="DUF4484" evidence="3">
    <location>
        <begin position="375"/>
        <end position="574"/>
    </location>
</feature>
<dbReference type="VEuPathDB" id="FungiDB:UREG_07086"/>
<accession>C4JY35</accession>
<dbReference type="InterPro" id="IPR028115">
    <property type="entry name" value="DUF4484"/>
</dbReference>
<sequence>MVSAPGFVRLCPLLITSTTVVLQDVVEFKSLPSGLHNVKEDLVYFVQDDYAGLSAFVNQPADESERNALMLAVGVLVPLSQGRLGKAWRHAACLKELARKLADDYHNHQPLVEYWETFQLPNNQHDSPPDSPLTSISSLKAKQAMRPDDFQRGRAISDATALLTATQVLAPFHPALCLPDFKNSFGPLMFPLYRASLLRKRILLIGDAPVETSCNFVYDLALLSSLPQTLLPFLPSTDSPALRPWPLFNVGVHDLPYLTSLSRKTSAQDTAQNNWIACTSDRVLGLKPELYDILVDLPPSYSKDAPEKIYPKLLFSSPHSTPKDQKQIGIKATQRDIRRYLTLRGGLNVLPRAGAAADDAEDFDNSSTFSSNSLVEPLSWPLLAYTSFIWWASAGEKGAGQSDEEKEQDARLLLPDDDSVYAPGGRRGSVSYQEPDSRTQEIALITYFRRLTTQIFTVLYDIVRRQDQDETESAEETDEVDTPSHSGDEYQDEPEESLLIDANQQDTDPLLDARASARCNDDEIVPITTEDITRMGLDPWSESDRRFVEELVRVWWSREGQVQGGKIRCCGVRIL</sequence>
<feature type="chain" id="PRO_5002939754" description="DUF4484 domain-containing protein" evidence="2">
    <location>
        <begin position="24"/>
        <end position="575"/>
    </location>
</feature>
<protein>
    <recommendedName>
        <fullName evidence="3">DUF4484 domain-containing protein</fullName>
    </recommendedName>
</protein>
<evidence type="ECO:0000256" key="1">
    <source>
        <dbReference type="SAM" id="MobiDB-lite"/>
    </source>
</evidence>